<evidence type="ECO:0000313" key="3">
    <source>
        <dbReference type="EMBL" id="KAK3291901.1"/>
    </source>
</evidence>
<gene>
    <name evidence="3" type="ORF">B0H64DRAFT_242521</name>
</gene>
<evidence type="ECO:0000313" key="4">
    <source>
        <dbReference type="Proteomes" id="UP001278766"/>
    </source>
</evidence>
<feature type="region of interest" description="Disordered" evidence="1">
    <location>
        <begin position="183"/>
        <end position="222"/>
    </location>
</feature>
<comment type="caution">
    <text evidence="3">The sequence shown here is derived from an EMBL/GenBank/DDBJ whole genome shotgun (WGS) entry which is preliminary data.</text>
</comment>
<proteinExistence type="predicted"/>
<feature type="transmembrane region" description="Helical" evidence="2">
    <location>
        <begin position="571"/>
        <end position="590"/>
    </location>
</feature>
<dbReference type="RefSeq" id="XP_062655415.1">
    <property type="nucleotide sequence ID" value="XM_062799867.1"/>
</dbReference>
<dbReference type="AlphaFoldDB" id="A0AAE0LNE6"/>
<feature type="compositionally biased region" description="Basic and acidic residues" evidence="1">
    <location>
        <begin position="188"/>
        <end position="197"/>
    </location>
</feature>
<accession>A0AAE0LNE6</accession>
<keyword evidence="2" id="KW-1133">Transmembrane helix</keyword>
<evidence type="ECO:0000256" key="2">
    <source>
        <dbReference type="SAM" id="Phobius"/>
    </source>
</evidence>
<reference evidence="3" key="2">
    <citation type="submission" date="2023-06" db="EMBL/GenBank/DDBJ databases">
        <authorList>
            <consortium name="Lawrence Berkeley National Laboratory"/>
            <person name="Haridas S."/>
            <person name="Hensen N."/>
            <person name="Bonometti L."/>
            <person name="Westerberg I."/>
            <person name="Brannstrom I.O."/>
            <person name="Guillou S."/>
            <person name="Cros-Aarteil S."/>
            <person name="Calhoun S."/>
            <person name="Kuo A."/>
            <person name="Mondo S."/>
            <person name="Pangilinan J."/>
            <person name="Riley R."/>
            <person name="Labutti K."/>
            <person name="Andreopoulos B."/>
            <person name="Lipzen A."/>
            <person name="Chen C."/>
            <person name="Yanf M."/>
            <person name="Daum C."/>
            <person name="Ng V."/>
            <person name="Clum A."/>
            <person name="Steindorff A."/>
            <person name="Ohm R."/>
            <person name="Martin F."/>
            <person name="Silar P."/>
            <person name="Natvig D."/>
            <person name="Lalanne C."/>
            <person name="Gautier V."/>
            <person name="Ament-Velasquez S.L."/>
            <person name="Kruys A."/>
            <person name="Hutchinson M.I."/>
            <person name="Powell A.J."/>
            <person name="Barry K."/>
            <person name="Miller A.N."/>
            <person name="Grigoriev I.V."/>
            <person name="Debuchy R."/>
            <person name="Gladieux P."/>
            <person name="Thoren M.H."/>
            <person name="Johannesson H."/>
        </authorList>
    </citation>
    <scope>NUCLEOTIDE SEQUENCE</scope>
    <source>
        <strain evidence="3">CBS 168.71</strain>
    </source>
</reference>
<name>A0AAE0LNE6_9PEZI</name>
<dbReference type="EMBL" id="JAUEPN010000008">
    <property type="protein sequence ID" value="KAK3291901.1"/>
    <property type="molecule type" value="Genomic_DNA"/>
</dbReference>
<keyword evidence="2" id="KW-0812">Transmembrane</keyword>
<dbReference type="Proteomes" id="UP001278766">
    <property type="component" value="Unassembled WGS sequence"/>
</dbReference>
<dbReference type="GeneID" id="87836815"/>
<protein>
    <submittedName>
        <fullName evidence="3">Uncharacterized protein</fullName>
    </submittedName>
</protein>
<feature type="transmembrane region" description="Helical" evidence="2">
    <location>
        <begin position="546"/>
        <end position="565"/>
    </location>
</feature>
<keyword evidence="2" id="KW-0472">Membrane</keyword>
<feature type="region of interest" description="Disordered" evidence="1">
    <location>
        <begin position="1"/>
        <end position="29"/>
    </location>
</feature>
<sequence length="633" mass="71947">MGDGLAGVIAPNGPGKKRDRVLQGDRPPTLLPPLEERGWGRVAAFEVGQYSGTKGLKNFVTYDSNRLGEPCSPKDLLDWWSSRRYHDDRTDTDTAGRVIILEDLGRAWIDALCDIFPRIPFDFFARHWANPTLHNRGAARPPLAQDPRYHCVLSYTQLHDAKLSNPSETPEFHRLAGSAYRTISFGQDEPKDDRPDGYDTSSSGGRKSRQPEEDRMAPQPAVSQQLVSFWGAEPASSGKPWEAVILVDPPLDSDINRAIYFENWETENDGSGTKARTRWRNWERYTPAKASIPTLPKLTQSVGGKPKRLKGVSMFDDIVSLLGESLTPLGEKHTLRETEPSFGYFETLAGEVEVGDVGRLCCHMVMAKTAVEMQQMFGDAYRLKLVSALELDLRDIAAFNFKDFDHRAWNLKWEGRRFTRLWKKREELELLRYRLKLNIRTVENILNSGDFYPRSIVSTRHEIDSNRRRRELELTQERQRELELNWERQAELELTEWKNLELTADYADEMIRRTTESYLQTVAACQASAATAQANFVGQITKMASVFVPVSLIAAIFSMGGNFAAGSELFWIFWAVSMPVAVGLIAWMFGKDMWGMAKEFIIETGRSFRVWFDTNVRKKPKAPKVENVGFGMA</sequence>
<organism evidence="3 4">
    <name type="scientific">Chaetomium fimeti</name>
    <dbReference type="NCBI Taxonomy" id="1854472"/>
    <lineage>
        <taxon>Eukaryota</taxon>
        <taxon>Fungi</taxon>
        <taxon>Dikarya</taxon>
        <taxon>Ascomycota</taxon>
        <taxon>Pezizomycotina</taxon>
        <taxon>Sordariomycetes</taxon>
        <taxon>Sordariomycetidae</taxon>
        <taxon>Sordariales</taxon>
        <taxon>Chaetomiaceae</taxon>
        <taxon>Chaetomium</taxon>
    </lineage>
</organism>
<keyword evidence="4" id="KW-1185">Reference proteome</keyword>
<reference evidence="3" key="1">
    <citation type="journal article" date="2023" name="Mol. Phylogenet. Evol.">
        <title>Genome-scale phylogeny and comparative genomics of the fungal order Sordariales.</title>
        <authorList>
            <person name="Hensen N."/>
            <person name="Bonometti L."/>
            <person name="Westerberg I."/>
            <person name="Brannstrom I.O."/>
            <person name="Guillou S."/>
            <person name="Cros-Aarteil S."/>
            <person name="Calhoun S."/>
            <person name="Haridas S."/>
            <person name="Kuo A."/>
            <person name="Mondo S."/>
            <person name="Pangilinan J."/>
            <person name="Riley R."/>
            <person name="LaButti K."/>
            <person name="Andreopoulos B."/>
            <person name="Lipzen A."/>
            <person name="Chen C."/>
            <person name="Yan M."/>
            <person name="Daum C."/>
            <person name="Ng V."/>
            <person name="Clum A."/>
            <person name="Steindorff A."/>
            <person name="Ohm R.A."/>
            <person name="Martin F."/>
            <person name="Silar P."/>
            <person name="Natvig D.O."/>
            <person name="Lalanne C."/>
            <person name="Gautier V."/>
            <person name="Ament-Velasquez S.L."/>
            <person name="Kruys A."/>
            <person name="Hutchinson M.I."/>
            <person name="Powell A.J."/>
            <person name="Barry K."/>
            <person name="Miller A.N."/>
            <person name="Grigoriev I.V."/>
            <person name="Debuchy R."/>
            <person name="Gladieux P."/>
            <person name="Hiltunen Thoren M."/>
            <person name="Johannesson H."/>
        </authorList>
    </citation>
    <scope>NUCLEOTIDE SEQUENCE</scope>
    <source>
        <strain evidence="3">CBS 168.71</strain>
    </source>
</reference>
<evidence type="ECO:0000256" key="1">
    <source>
        <dbReference type="SAM" id="MobiDB-lite"/>
    </source>
</evidence>